<keyword evidence="3 10" id="KW-0132">Cell division</keyword>
<dbReference type="Pfam" id="PF02875">
    <property type="entry name" value="Mur_ligase_C"/>
    <property type="match status" value="1"/>
</dbReference>
<evidence type="ECO:0000256" key="5">
    <source>
        <dbReference type="ARBA" id="ARBA00022840"/>
    </source>
</evidence>
<keyword evidence="7 10" id="KW-0573">Peptidoglycan synthesis</keyword>
<dbReference type="EC" id="6.3.2.10" evidence="10 11"/>
<name>A0ABR8VDP5_9BACT</name>
<dbReference type="InterPro" id="IPR036565">
    <property type="entry name" value="Mur-like_cat_sf"/>
</dbReference>
<evidence type="ECO:0000256" key="7">
    <source>
        <dbReference type="ARBA" id="ARBA00022984"/>
    </source>
</evidence>
<keyword evidence="1 10" id="KW-0963">Cytoplasm</keyword>
<comment type="catalytic activity">
    <reaction evidence="10 11">
        <text>D-alanyl-D-alanine + UDP-N-acetyl-alpha-D-muramoyl-L-alanyl-gamma-D-glutamyl-meso-2,6-diaminopimelate + ATP = UDP-N-acetyl-alpha-D-muramoyl-L-alanyl-gamma-D-glutamyl-meso-2,6-diaminopimeloyl-D-alanyl-D-alanine + ADP + phosphate + H(+)</text>
        <dbReference type="Rhea" id="RHEA:28374"/>
        <dbReference type="ChEBI" id="CHEBI:15378"/>
        <dbReference type="ChEBI" id="CHEBI:30616"/>
        <dbReference type="ChEBI" id="CHEBI:43474"/>
        <dbReference type="ChEBI" id="CHEBI:57822"/>
        <dbReference type="ChEBI" id="CHEBI:61386"/>
        <dbReference type="ChEBI" id="CHEBI:83905"/>
        <dbReference type="ChEBI" id="CHEBI:456216"/>
        <dbReference type="EC" id="6.3.2.10"/>
    </reaction>
</comment>
<evidence type="ECO:0000256" key="10">
    <source>
        <dbReference type="HAMAP-Rule" id="MF_02019"/>
    </source>
</evidence>
<feature type="domain" description="Mur ligase C-terminal" evidence="13">
    <location>
        <begin position="305"/>
        <end position="418"/>
    </location>
</feature>
<dbReference type="Pfam" id="PF08245">
    <property type="entry name" value="Mur_ligase_M"/>
    <property type="match status" value="1"/>
</dbReference>
<keyword evidence="8 10" id="KW-0131">Cell cycle</keyword>
<dbReference type="SUPFAM" id="SSF63418">
    <property type="entry name" value="MurE/MurF N-terminal domain"/>
    <property type="match status" value="1"/>
</dbReference>
<dbReference type="Gene3D" id="3.40.1390.10">
    <property type="entry name" value="MurE/MurF, N-terminal domain"/>
    <property type="match status" value="1"/>
</dbReference>
<dbReference type="InterPro" id="IPR004101">
    <property type="entry name" value="Mur_ligase_C"/>
</dbReference>
<evidence type="ECO:0000256" key="2">
    <source>
        <dbReference type="ARBA" id="ARBA00022598"/>
    </source>
</evidence>
<comment type="subcellular location">
    <subcellularLocation>
        <location evidence="10 11">Cytoplasm</location>
    </subcellularLocation>
</comment>
<evidence type="ECO:0000256" key="9">
    <source>
        <dbReference type="ARBA" id="ARBA00023316"/>
    </source>
</evidence>
<dbReference type="InterPro" id="IPR051046">
    <property type="entry name" value="MurCDEF_CellWall_CoF430Synth"/>
</dbReference>
<evidence type="ECO:0000256" key="11">
    <source>
        <dbReference type="RuleBase" id="RU004136"/>
    </source>
</evidence>
<reference evidence="15 16" key="1">
    <citation type="submission" date="2020-08" db="EMBL/GenBank/DDBJ databases">
        <title>A Genomic Blueprint of the Chicken Gut Microbiome.</title>
        <authorList>
            <person name="Gilroy R."/>
            <person name="Ravi A."/>
            <person name="Getino M."/>
            <person name="Pursley I."/>
            <person name="Horton D.L."/>
            <person name="Alikhan N.-F."/>
            <person name="Baker D."/>
            <person name="Gharbi K."/>
            <person name="Hall N."/>
            <person name="Watson M."/>
            <person name="Adriaenssens E.M."/>
            <person name="Foster-Nyarko E."/>
            <person name="Jarju S."/>
            <person name="Secka A."/>
            <person name="Antonio M."/>
            <person name="Oren A."/>
            <person name="Chaudhuri R."/>
            <person name="La Ragione R.M."/>
            <person name="Hildebrand F."/>
            <person name="Pallen M.J."/>
        </authorList>
    </citation>
    <scope>NUCLEOTIDE SEQUENCE [LARGE SCALE GENOMIC DNA]</scope>
    <source>
        <strain evidence="15 16">Sa1YUN3</strain>
    </source>
</reference>
<evidence type="ECO:0000313" key="15">
    <source>
        <dbReference type="EMBL" id="MBD8002909.1"/>
    </source>
</evidence>
<sequence length="430" mass="47372">MELTALYECFLACGEVTTDSRRCPQGSMFIALKGANFDGNAFAEDALKQGCRYAVVDDSRYAGTDNPNILYVNDCLSALQGLANMHRKRLNTRMIGITGTNGKTTTKELIAAVLSKKYKVLYTQGNLNNAIGVPLTLLRLTPGHEIAVIEMGASHPGDIKELVEIAEPDYGIITNVGKAHLEGFGSFEGVIRTKGELYDYLRTKDNATVFVQNENAYLNRIAGGLNCIRYGQTPGLFVSGELVSCSPYLNFRWTVGGTSYDVNTQLIGSYNLDNLLAAAAIGVYFGVEPVQVSEALGDYVPHNNRSQLTVTPHNRLIVDAYNANPTSMMAALDNFRRIEAPHKMAILGAMKELGDASREEHQKVVDYLSRCHFERVCLVGEEFAALTHPFEQYKDVKEVEAMLSETKPEHCLILIKGSNSMKLSQLQDYL</sequence>
<dbReference type="SUPFAM" id="SSF53623">
    <property type="entry name" value="MurD-like peptide ligases, catalytic domain"/>
    <property type="match status" value="1"/>
</dbReference>
<dbReference type="SUPFAM" id="SSF53244">
    <property type="entry name" value="MurD-like peptide ligases, peptide-binding domain"/>
    <property type="match status" value="1"/>
</dbReference>
<dbReference type="PANTHER" id="PTHR43024">
    <property type="entry name" value="UDP-N-ACETYLMURAMOYL-TRIPEPTIDE--D-ALANYL-D-ALANINE LIGASE"/>
    <property type="match status" value="1"/>
</dbReference>
<evidence type="ECO:0000259" key="13">
    <source>
        <dbReference type="Pfam" id="PF02875"/>
    </source>
</evidence>
<keyword evidence="9 10" id="KW-0961">Cell wall biogenesis/degradation</keyword>
<accession>A0ABR8VDP5</accession>
<gene>
    <name evidence="10" type="primary">murF</name>
    <name evidence="15" type="ORF">H9626_11930</name>
</gene>
<dbReference type="InterPro" id="IPR013221">
    <property type="entry name" value="Mur_ligase_cen"/>
</dbReference>
<comment type="caution">
    <text evidence="15">The sequence shown here is derived from an EMBL/GenBank/DDBJ whole genome shotgun (WGS) entry which is preliminary data.</text>
</comment>
<dbReference type="Gene3D" id="3.90.190.20">
    <property type="entry name" value="Mur ligase, C-terminal domain"/>
    <property type="match status" value="1"/>
</dbReference>
<evidence type="ECO:0000256" key="6">
    <source>
        <dbReference type="ARBA" id="ARBA00022960"/>
    </source>
</evidence>
<proteinExistence type="inferred from homology"/>
<dbReference type="InterPro" id="IPR005863">
    <property type="entry name" value="UDP-N-AcMur_synth"/>
</dbReference>
<keyword evidence="5 10" id="KW-0067">ATP-binding</keyword>
<dbReference type="NCBIfam" id="TIGR01143">
    <property type="entry name" value="murF"/>
    <property type="match status" value="1"/>
</dbReference>
<protein>
    <recommendedName>
        <fullName evidence="10 11">UDP-N-acetylmuramoyl-tripeptide--D-alanyl-D-alanine ligase</fullName>
        <ecNumber evidence="10 11">6.3.2.10</ecNumber>
    </recommendedName>
    <alternativeName>
        <fullName evidence="10">D-alanyl-D-alanine-adding enzyme</fullName>
    </alternativeName>
</protein>
<dbReference type="InterPro" id="IPR036615">
    <property type="entry name" value="Mur_ligase_C_dom_sf"/>
</dbReference>
<dbReference type="GO" id="GO:0016874">
    <property type="term" value="F:ligase activity"/>
    <property type="evidence" value="ECO:0007669"/>
    <property type="project" value="UniProtKB-KW"/>
</dbReference>
<evidence type="ECO:0000259" key="12">
    <source>
        <dbReference type="Pfam" id="PF01225"/>
    </source>
</evidence>
<keyword evidence="16" id="KW-1185">Reference proteome</keyword>
<dbReference type="EMBL" id="JACSPQ010000017">
    <property type="protein sequence ID" value="MBD8002909.1"/>
    <property type="molecule type" value="Genomic_DNA"/>
</dbReference>
<dbReference type="Pfam" id="PF01225">
    <property type="entry name" value="Mur_ligase"/>
    <property type="match status" value="1"/>
</dbReference>
<evidence type="ECO:0000256" key="4">
    <source>
        <dbReference type="ARBA" id="ARBA00022741"/>
    </source>
</evidence>
<keyword evidence="6 10" id="KW-0133">Cell shape</keyword>
<dbReference type="PANTHER" id="PTHR43024:SF1">
    <property type="entry name" value="UDP-N-ACETYLMURAMOYL-TRIPEPTIDE--D-ALANYL-D-ALANINE LIGASE"/>
    <property type="match status" value="1"/>
</dbReference>
<evidence type="ECO:0000256" key="8">
    <source>
        <dbReference type="ARBA" id="ARBA00023306"/>
    </source>
</evidence>
<dbReference type="InterPro" id="IPR000713">
    <property type="entry name" value="Mur_ligase_N"/>
</dbReference>
<comment type="pathway">
    <text evidence="10 11">Cell wall biogenesis; peptidoglycan biosynthesis.</text>
</comment>
<keyword evidence="2 10" id="KW-0436">Ligase</keyword>
<keyword evidence="4 10" id="KW-0547">Nucleotide-binding</keyword>
<evidence type="ECO:0000259" key="14">
    <source>
        <dbReference type="Pfam" id="PF08245"/>
    </source>
</evidence>
<dbReference type="HAMAP" id="MF_02019">
    <property type="entry name" value="MurF"/>
    <property type="match status" value="1"/>
</dbReference>
<organism evidence="15 16">
    <name type="scientific">Phocaeicola faecium</name>
    <dbReference type="NCBI Taxonomy" id="2762213"/>
    <lineage>
        <taxon>Bacteria</taxon>
        <taxon>Pseudomonadati</taxon>
        <taxon>Bacteroidota</taxon>
        <taxon>Bacteroidia</taxon>
        <taxon>Bacteroidales</taxon>
        <taxon>Bacteroidaceae</taxon>
        <taxon>Phocaeicola</taxon>
    </lineage>
</organism>
<evidence type="ECO:0000313" key="16">
    <source>
        <dbReference type="Proteomes" id="UP000616346"/>
    </source>
</evidence>
<dbReference type="Gene3D" id="3.40.1190.10">
    <property type="entry name" value="Mur-like, catalytic domain"/>
    <property type="match status" value="1"/>
</dbReference>
<dbReference type="Proteomes" id="UP000616346">
    <property type="component" value="Unassembled WGS sequence"/>
</dbReference>
<comment type="function">
    <text evidence="10 11">Involved in cell wall formation. Catalyzes the final step in the synthesis of UDP-N-acetylmuramoyl-pentapeptide, the precursor of murein.</text>
</comment>
<evidence type="ECO:0000256" key="1">
    <source>
        <dbReference type="ARBA" id="ARBA00022490"/>
    </source>
</evidence>
<dbReference type="InterPro" id="IPR035911">
    <property type="entry name" value="MurE/MurF_N"/>
</dbReference>
<feature type="domain" description="Mur ligase central" evidence="14">
    <location>
        <begin position="97"/>
        <end position="281"/>
    </location>
</feature>
<comment type="similarity">
    <text evidence="10">Belongs to the MurCDEF family. MurF subfamily.</text>
</comment>
<feature type="binding site" evidence="10">
    <location>
        <begin position="99"/>
        <end position="105"/>
    </location>
    <ligand>
        <name>ATP</name>
        <dbReference type="ChEBI" id="CHEBI:30616"/>
    </ligand>
</feature>
<dbReference type="RefSeq" id="WP_191710593.1">
    <property type="nucleotide sequence ID" value="NZ_JACSPQ010000017.1"/>
</dbReference>
<evidence type="ECO:0000256" key="3">
    <source>
        <dbReference type="ARBA" id="ARBA00022618"/>
    </source>
</evidence>
<feature type="domain" description="Mur ligase N-terminal catalytic" evidence="12">
    <location>
        <begin position="16"/>
        <end position="72"/>
    </location>
</feature>